<sequence>MKLQNMKRKWIAATLASGLLVSAFSGISATSANAAPSTCINKIFGAGGKAAGQGVTINAGMLLAMTGAGSFFGDVMSKGAKLAAEQIKAAGGFNYKIQIADHKNGDVPTALTEVKRMVSQGKIKVLQTSYGAPSEAIAPIIAANKVLTLNGGGSSPGQLKKDYLWQNRMLFGEDPTAGALAWIHKKYPTAKKLAIIGTQENGVGAQTTTAPNAWKKLTGGTIVATETHDVGATDFTAMASKIKASEADAIITYSFGNDPGYQVKAFRQANITAPIMGIEFTSQAQEVAGASYDTFTFATDFYNVANPNPWNKCYVAAFKAKYGEDPEYYGSNYYEQVFIYWELVKRVIAKGGNPNDSKQLQAALKANPTFNSVYGGDAKKVGQASFLLSDHSISKPMGVFTVKNGKPVLTQGIVKVAASADPNSALK</sequence>
<keyword evidence="1" id="KW-0732">Signal</keyword>
<dbReference type="PANTHER" id="PTHR30483:SF6">
    <property type="entry name" value="PERIPLASMIC BINDING PROTEIN OF ABC TRANSPORTER FOR NATURAL AMINO ACIDS"/>
    <property type="match status" value="1"/>
</dbReference>
<dbReference type="SUPFAM" id="SSF53822">
    <property type="entry name" value="Periplasmic binding protein-like I"/>
    <property type="match status" value="1"/>
</dbReference>
<organism evidence="3">
    <name type="scientific">freshwater metagenome</name>
    <dbReference type="NCBI Taxonomy" id="449393"/>
    <lineage>
        <taxon>unclassified sequences</taxon>
        <taxon>metagenomes</taxon>
        <taxon>ecological metagenomes</taxon>
    </lineage>
</organism>
<evidence type="ECO:0000259" key="2">
    <source>
        <dbReference type="Pfam" id="PF13458"/>
    </source>
</evidence>
<dbReference type="InterPro" id="IPR028081">
    <property type="entry name" value="Leu-bd"/>
</dbReference>
<dbReference type="PANTHER" id="PTHR30483">
    <property type="entry name" value="LEUCINE-SPECIFIC-BINDING PROTEIN"/>
    <property type="match status" value="1"/>
</dbReference>
<accession>A0A6J7H816</accession>
<dbReference type="AlphaFoldDB" id="A0A6J7H816"/>
<name>A0A6J7H816_9ZZZZ</name>
<protein>
    <submittedName>
        <fullName evidence="3">Unannotated protein</fullName>
    </submittedName>
</protein>
<proteinExistence type="predicted"/>
<dbReference type="InterPro" id="IPR051010">
    <property type="entry name" value="BCAA_transport"/>
</dbReference>
<dbReference type="InterPro" id="IPR028082">
    <property type="entry name" value="Peripla_BP_I"/>
</dbReference>
<dbReference type="Pfam" id="PF13458">
    <property type="entry name" value="Peripla_BP_6"/>
    <property type="match status" value="1"/>
</dbReference>
<dbReference type="EMBL" id="CAFBMS010000030">
    <property type="protein sequence ID" value="CAB4917131.1"/>
    <property type="molecule type" value="Genomic_DNA"/>
</dbReference>
<feature type="domain" description="Leucine-binding protein" evidence="2">
    <location>
        <begin position="56"/>
        <end position="405"/>
    </location>
</feature>
<dbReference type="Gene3D" id="3.40.50.2300">
    <property type="match status" value="2"/>
</dbReference>
<evidence type="ECO:0000313" key="3">
    <source>
        <dbReference type="EMBL" id="CAB4917131.1"/>
    </source>
</evidence>
<reference evidence="3" key="1">
    <citation type="submission" date="2020-05" db="EMBL/GenBank/DDBJ databases">
        <authorList>
            <person name="Chiriac C."/>
            <person name="Salcher M."/>
            <person name="Ghai R."/>
            <person name="Kavagutti S V."/>
        </authorList>
    </citation>
    <scope>NUCLEOTIDE SEQUENCE</scope>
</reference>
<gene>
    <name evidence="3" type="ORF">UFOPK3614_00651</name>
</gene>
<evidence type="ECO:0000256" key="1">
    <source>
        <dbReference type="ARBA" id="ARBA00022729"/>
    </source>
</evidence>